<dbReference type="InterPro" id="IPR019734">
    <property type="entry name" value="TPR_rpt"/>
</dbReference>
<reference evidence="2" key="1">
    <citation type="submission" date="2023-08" db="EMBL/GenBank/DDBJ databases">
        <title>Comparative genomics and taxonomic characterization of three novel marine species of genus Marivirga.</title>
        <authorList>
            <person name="Muhammad N."/>
            <person name="Kim S.-G."/>
        </authorList>
    </citation>
    <scope>NUCLEOTIDE SEQUENCE</scope>
    <source>
        <strain evidence="2">BKB1-2</strain>
    </source>
</reference>
<accession>A0AA51ZXB3</accession>
<dbReference type="SUPFAM" id="SSF48452">
    <property type="entry name" value="TPR-like"/>
    <property type="match status" value="1"/>
</dbReference>
<evidence type="ECO:0000256" key="1">
    <source>
        <dbReference type="PROSITE-ProRule" id="PRU00339"/>
    </source>
</evidence>
<dbReference type="InterPro" id="IPR011990">
    <property type="entry name" value="TPR-like_helical_dom_sf"/>
</dbReference>
<name>A0AA51ZXB3_9BACT</name>
<protein>
    <recommendedName>
        <fullName evidence="3">Tetratricopeptide repeat protein</fullName>
    </recommendedName>
</protein>
<organism evidence="2">
    <name type="scientific">Marivirga arenosa</name>
    <dbReference type="NCBI Taxonomy" id="3059076"/>
    <lineage>
        <taxon>Bacteria</taxon>
        <taxon>Pseudomonadati</taxon>
        <taxon>Bacteroidota</taxon>
        <taxon>Cytophagia</taxon>
        <taxon>Cytophagales</taxon>
        <taxon>Marivirgaceae</taxon>
        <taxon>Marivirga</taxon>
    </lineage>
</organism>
<evidence type="ECO:0008006" key="3">
    <source>
        <dbReference type="Google" id="ProtNLM"/>
    </source>
</evidence>
<evidence type="ECO:0000313" key="2">
    <source>
        <dbReference type="EMBL" id="WNB18448.1"/>
    </source>
</evidence>
<proteinExistence type="predicted"/>
<gene>
    <name evidence="2" type="ORF">QYS47_30220</name>
</gene>
<dbReference type="SMART" id="SM00028">
    <property type="entry name" value="TPR"/>
    <property type="match status" value="2"/>
</dbReference>
<sequence length="521" mass="59696">MAVIYEIKERRVIPNWRDFKRTLQLGELSQSNKSAEPIILNIDRSIEDWKQGKNIGTAADLINSAFVSGIQNFEVKQAIEFIKSDQQKASSSLLDLIKLIELDSPTPAVISNNSLLEIDVDTVNEFQAFINNKSFHKVINKTKNRTKNELRNPIIWVELARLYTMRGHEHKAENAILTALHLAPNNRFVLRSATRFFIHQEKFDQALFYLRKAEGLKDDPWLISAHIATSSIMGRFSPLIKEGKRLLDSNNFSDYELTELSSSLGTLEFKDGSFKKAKGFFEKSMKMPNDNSLAQLEWVSKDEQRFQINPFQFDKVINPFEARALELYERGNWKDAFYNSIKWFLDMPFSKRPALLGSYIAGSLLKDKNAAIILCQVGLQANPYDPTLLNNMVYNLATSDNQQMLDTYVRQMMEIDIKGLPNESKITFQATLGLVSLKRGDTELGMKMYKVAIQNATNIRNDYLKNLAIANFAMELINLNSPEQTTYVDLVKNMRISEKHKDLLQLQSEILEKIKTQPNTS</sequence>
<dbReference type="AlphaFoldDB" id="A0AA51ZXB3"/>
<keyword evidence="1" id="KW-0802">TPR repeat</keyword>
<dbReference type="Proteomes" id="UP001232019">
    <property type="component" value="Chromosome"/>
</dbReference>
<dbReference type="RefSeq" id="WP_322347961.1">
    <property type="nucleotide sequence ID" value="NZ_CP129968.2"/>
</dbReference>
<feature type="repeat" description="TPR" evidence="1">
    <location>
        <begin position="153"/>
        <end position="186"/>
    </location>
</feature>
<dbReference type="KEGG" id="marp:QYS47_30220"/>
<dbReference type="Gene3D" id="1.25.40.10">
    <property type="entry name" value="Tetratricopeptide repeat domain"/>
    <property type="match status" value="2"/>
</dbReference>
<dbReference type="PROSITE" id="PS50005">
    <property type="entry name" value="TPR"/>
    <property type="match status" value="1"/>
</dbReference>
<dbReference type="EMBL" id="CP129968">
    <property type="protein sequence ID" value="WNB18448.1"/>
    <property type="molecule type" value="Genomic_DNA"/>
</dbReference>